<organism evidence="1 2">
    <name type="scientific">Ataeniobius toweri</name>
    <dbReference type="NCBI Taxonomy" id="208326"/>
    <lineage>
        <taxon>Eukaryota</taxon>
        <taxon>Metazoa</taxon>
        <taxon>Chordata</taxon>
        <taxon>Craniata</taxon>
        <taxon>Vertebrata</taxon>
        <taxon>Euteleostomi</taxon>
        <taxon>Actinopterygii</taxon>
        <taxon>Neopterygii</taxon>
        <taxon>Teleostei</taxon>
        <taxon>Neoteleostei</taxon>
        <taxon>Acanthomorphata</taxon>
        <taxon>Ovalentaria</taxon>
        <taxon>Atherinomorphae</taxon>
        <taxon>Cyprinodontiformes</taxon>
        <taxon>Goodeidae</taxon>
        <taxon>Ataeniobius</taxon>
    </lineage>
</organism>
<dbReference type="EMBL" id="JAHUTI010069170">
    <property type="protein sequence ID" value="MED6254100.1"/>
    <property type="molecule type" value="Genomic_DNA"/>
</dbReference>
<dbReference type="Proteomes" id="UP001345963">
    <property type="component" value="Unassembled WGS sequence"/>
</dbReference>
<gene>
    <name evidence="1" type="ORF">ATANTOWER_015814</name>
</gene>
<keyword evidence="2" id="KW-1185">Reference proteome</keyword>
<protein>
    <submittedName>
        <fullName evidence="1">Uncharacterized protein</fullName>
    </submittedName>
</protein>
<evidence type="ECO:0000313" key="2">
    <source>
        <dbReference type="Proteomes" id="UP001345963"/>
    </source>
</evidence>
<accession>A0ABU7BWW3</accession>
<sequence length="98" mass="11096">MPSVSDDLAEIICGARPRPCERRVHHRTTQRHTGQATRFVLEATLSTTLFVTSSIPVDSTFCSCFSFMFRPEGMSCMNQCGVWGLRVVLRISLFMLHE</sequence>
<comment type="caution">
    <text evidence="1">The sequence shown here is derived from an EMBL/GenBank/DDBJ whole genome shotgun (WGS) entry which is preliminary data.</text>
</comment>
<name>A0ABU7BWW3_9TELE</name>
<evidence type="ECO:0000313" key="1">
    <source>
        <dbReference type="EMBL" id="MED6254100.1"/>
    </source>
</evidence>
<proteinExistence type="predicted"/>
<reference evidence="1 2" key="1">
    <citation type="submission" date="2021-07" db="EMBL/GenBank/DDBJ databases">
        <authorList>
            <person name="Palmer J.M."/>
        </authorList>
    </citation>
    <scope>NUCLEOTIDE SEQUENCE [LARGE SCALE GENOMIC DNA]</scope>
    <source>
        <strain evidence="1 2">AT_MEX2019</strain>
        <tissue evidence="1">Muscle</tissue>
    </source>
</reference>